<keyword evidence="3" id="KW-1185">Reference proteome</keyword>
<evidence type="ECO:0000313" key="3">
    <source>
        <dbReference type="Proteomes" id="UP000017127"/>
    </source>
</evidence>
<dbReference type="SUPFAM" id="SSF54523">
    <property type="entry name" value="Pili subunits"/>
    <property type="match status" value="1"/>
</dbReference>
<dbReference type="Gene3D" id="3.30.700.10">
    <property type="entry name" value="Glycoprotein, Type 4 Pilin"/>
    <property type="match status" value="1"/>
</dbReference>
<dbReference type="InterPro" id="IPR045584">
    <property type="entry name" value="Pilin-like"/>
</dbReference>
<dbReference type="RefSeq" id="WP_023064765.1">
    <property type="nucleotide sequence ID" value="NZ_AUZM01000006.1"/>
</dbReference>
<dbReference type="GO" id="GO:0003677">
    <property type="term" value="F:DNA binding"/>
    <property type="evidence" value="ECO:0007669"/>
    <property type="project" value="UniProtKB-KW"/>
</dbReference>
<reference evidence="2 3" key="1">
    <citation type="journal article" date="2013" name="Front. Microbiol.">
        <title>Comparative genomic analyses of the cyanobacterium, Lyngbya aestuarii BL J, a powerful hydrogen producer.</title>
        <authorList>
            <person name="Kothari A."/>
            <person name="Vaughn M."/>
            <person name="Garcia-Pichel F."/>
        </authorList>
    </citation>
    <scope>NUCLEOTIDE SEQUENCE [LARGE SCALE GENOMIC DNA]</scope>
    <source>
        <strain evidence="2 3">BL J</strain>
    </source>
</reference>
<dbReference type="AlphaFoldDB" id="U7QRA3"/>
<protein>
    <submittedName>
        <fullName evidence="2">Putative pHA accumulation regulator DNA-binding-like protein</fullName>
    </submittedName>
</protein>
<keyword evidence="1" id="KW-1133">Transmembrane helix</keyword>
<proteinExistence type="predicted"/>
<evidence type="ECO:0000313" key="2">
    <source>
        <dbReference type="EMBL" id="ERT08931.1"/>
    </source>
</evidence>
<organism evidence="2 3">
    <name type="scientific">Lyngbya aestuarii BL J</name>
    <dbReference type="NCBI Taxonomy" id="1348334"/>
    <lineage>
        <taxon>Bacteria</taxon>
        <taxon>Bacillati</taxon>
        <taxon>Cyanobacteriota</taxon>
        <taxon>Cyanophyceae</taxon>
        <taxon>Oscillatoriophycideae</taxon>
        <taxon>Oscillatoriales</taxon>
        <taxon>Microcoleaceae</taxon>
        <taxon>Lyngbya</taxon>
    </lineage>
</organism>
<keyword evidence="2" id="KW-0238">DNA-binding</keyword>
<evidence type="ECO:0000256" key="1">
    <source>
        <dbReference type="SAM" id="Phobius"/>
    </source>
</evidence>
<comment type="caution">
    <text evidence="2">The sequence shown here is derived from an EMBL/GenBank/DDBJ whole genome shotgun (WGS) entry which is preliminary data.</text>
</comment>
<dbReference type="EMBL" id="AUZM01000006">
    <property type="protein sequence ID" value="ERT08931.1"/>
    <property type="molecule type" value="Genomic_DNA"/>
</dbReference>
<accession>U7QRA3</accession>
<name>U7QRA3_9CYAN</name>
<keyword evidence="1" id="KW-0472">Membrane</keyword>
<feature type="transmembrane region" description="Helical" evidence="1">
    <location>
        <begin position="33"/>
        <end position="56"/>
    </location>
</feature>
<gene>
    <name evidence="2" type="ORF">M595_1066</name>
</gene>
<keyword evidence="1" id="KW-0812">Transmembrane</keyword>
<dbReference type="Proteomes" id="UP000017127">
    <property type="component" value="Unassembled WGS sequence"/>
</dbReference>
<sequence>MKPDTRLKCDRYISHKPFTSLASSSKIRYTTGYTIIEVLSVVTLISLFSAIAVPAWNGFVGRQQLRAGANRVYWAMRTAQSEAKRQKIAVQASFRENDNQVQWAVHLATIPPDKLSDSAWESLPSGVLIDDKVKNDKGKLETTLIKVDPVDNSVRNAGTVYRALFNYKGCPIYESTDECTQVHPRARGRLGLKHKNLENAKRCVIVSTLIGVVRIGQEHTKPQNDLYCY</sequence>
<dbReference type="OrthoDB" id="468456at2"/>